<keyword evidence="2" id="KW-1185">Reference proteome</keyword>
<sequence length="106" mass="12090">MSSRLRPRSAFILAVYTKALSRWQALPVSSYHNTPRARLLTTQYTLSDPLRQRWGSRYGLATLSARGHSDPTVCRLQGRIRPTVIRVCLLSRWLARGGGRLGRRNQ</sequence>
<dbReference type="AlphaFoldDB" id="A0A067PMK7"/>
<proteinExistence type="predicted"/>
<evidence type="ECO:0000313" key="2">
    <source>
        <dbReference type="Proteomes" id="UP000027265"/>
    </source>
</evidence>
<dbReference type="InParanoid" id="A0A067PMK7"/>
<dbReference type="HOGENOM" id="CLU_2223654_0_0_1"/>
<name>A0A067PMK7_9AGAM</name>
<evidence type="ECO:0000313" key="1">
    <source>
        <dbReference type="EMBL" id="KDQ51556.1"/>
    </source>
</evidence>
<dbReference type="EMBL" id="KL197747">
    <property type="protein sequence ID" value="KDQ51556.1"/>
    <property type="molecule type" value="Genomic_DNA"/>
</dbReference>
<protein>
    <submittedName>
        <fullName evidence="1">Uncharacterized protein</fullName>
    </submittedName>
</protein>
<organism evidence="1 2">
    <name type="scientific">Jaapia argillacea MUCL 33604</name>
    <dbReference type="NCBI Taxonomy" id="933084"/>
    <lineage>
        <taxon>Eukaryota</taxon>
        <taxon>Fungi</taxon>
        <taxon>Dikarya</taxon>
        <taxon>Basidiomycota</taxon>
        <taxon>Agaricomycotina</taxon>
        <taxon>Agaricomycetes</taxon>
        <taxon>Agaricomycetidae</taxon>
        <taxon>Jaapiales</taxon>
        <taxon>Jaapiaceae</taxon>
        <taxon>Jaapia</taxon>
    </lineage>
</organism>
<reference evidence="2" key="1">
    <citation type="journal article" date="2014" name="Proc. Natl. Acad. Sci. U.S.A.">
        <title>Extensive sampling of basidiomycete genomes demonstrates inadequacy of the white-rot/brown-rot paradigm for wood decay fungi.</title>
        <authorList>
            <person name="Riley R."/>
            <person name="Salamov A.A."/>
            <person name="Brown D.W."/>
            <person name="Nagy L.G."/>
            <person name="Floudas D."/>
            <person name="Held B.W."/>
            <person name="Levasseur A."/>
            <person name="Lombard V."/>
            <person name="Morin E."/>
            <person name="Otillar R."/>
            <person name="Lindquist E.A."/>
            <person name="Sun H."/>
            <person name="LaButti K.M."/>
            <person name="Schmutz J."/>
            <person name="Jabbour D."/>
            <person name="Luo H."/>
            <person name="Baker S.E."/>
            <person name="Pisabarro A.G."/>
            <person name="Walton J.D."/>
            <person name="Blanchette R.A."/>
            <person name="Henrissat B."/>
            <person name="Martin F."/>
            <person name="Cullen D."/>
            <person name="Hibbett D.S."/>
            <person name="Grigoriev I.V."/>
        </authorList>
    </citation>
    <scope>NUCLEOTIDE SEQUENCE [LARGE SCALE GENOMIC DNA]</scope>
    <source>
        <strain evidence="2">MUCL 33604</strain>
    </source>
</reference>
<accession>A0A067PMK7</accession>
<gene>
    <name evidence="1" type="ORF">JAAARDRAFT_504651</name>
</gene>
<dbReference type="Proteomes" id="UP000027265">
    <property type="component" value="Unassembled WGS sequence"/>
</dbReference>